<gene>
    <name evidence="12" type="ORF">D4A35_12825</name>
    <name evidence="11" type="ORF">HF875_11850</name>
</gene>
<keyword evidence="6 10" id="KW-0812">Transmembrane</keyword>
<dbReference type="InterPro" id="IPR026898">
    <property type="entry name" value="PrsW"/>
</dbReference>
<evidence type="ECO:0000313" key="14">
    <source>
        <dbReference type="Proteomes" id="UP000573963"/>
    </source>
</evidence>
<evidence type="ECO:0000256" key="5">
    <source>
        <dbReference type="ARBA" id="ARBA00022670"/>
    </source>
</evidence>
<feature type="transmembrane region" description="Helical" evidence="10">
    <location>
        <begin position="104"/>
        <end position="124"/>
    </location>
</feature>
<dbReference type="GO" id="GO:0006508">
    <property type="term" value="P:proteolysis"/>
    <property type="evidence" value="ECO:0007669"/>
    <property type="project" value="UniProtKB-KW"/>
</dbReference>
<comment type="subcellular location">
    <subcellularLocation>
        <location evidence="1">Cell membrane</location>
        <topology evidence="1">Multi-pass membrane protein</topology>
    </subcellularLocation>
</comment>
<evidence type="ECO:0000256" key="1">
    <source>
        <dbReference type="ARBA" id="ARBA00004651"/>
    </source>
</evidence>
<dbReference type="Pfam" id="PF13367">
    <property type="entry name" value="PrsW-protease"/>
    <property type="match status" value="1"/>
</dbReference>
<sequence>MKLDLLIISLAPTIAILIWIYIKDKYDKEPIKVLIRLFFIGTLISIPAIAIEDILLKAKIDNSHLNLIYTAFVVAAATEEILKIMILIPYTLRSRHYTEKLDGIVYSIFTTLGFATIENLIYIFHGNQLNLLQIGLARAVISIPAHVLFAINMGYYLSMYKFNLDKPKVRKVFLAKLILIPIVLHGVFDILAMIKTTGASICFVIYLIYLWKISLDKLDEYTDYARRRFLRLKKKKHKHKK</sequence>
<evidence type="ECO:0000256" key="9">
    <source>
        <dbReference type="ARBA" id="ARBA00023136"/>
    </source>
</evidence>
<dbReference type="PANTHER" id="PTHR36844">
    <property type="entry name" value="PROTEASE PRSW"/>
    <property type="match status" value="1"/>
</dbReference>
<evidence type="ECO:0000313" key="13">
    <source>
        <dbReference type="Proteomes" id="UP000326961"/>
    </source>
</evidence>
<reference evidence="12 13" key="1">
    <citation type="submission" date="2018-09" db="EMBL/GenBank/DDBJ databases">
        <title>A clostridial neurotoxin that targets Anopheles mosquitoes.</title>
        <authorList>
            <person name="Contreras E."/>
            <person name="Masuyer G."/>
            <person name="Qureshi N."/>
            <person name="Chawla S."/>
            <person name="Lim H.L."/>
            <person name="Chen J."/>
            <person name="Stenmark P."/>
            <person name="Gill S."/>
        </authorList>
    </citation>
    <scope>NUCLEOTIDE SEQUENCE [LARGE SCALE GENOMIC DNA]</scope>
    <source>
        <strain evidence="12 13">Cbm</strain>
    </source>
</reference>
<dbReference type="PIRSF" id="PIRSF016933">
    <property type="entry name" value="PrsW"/>
    <property type="match status" value="1"/>
</dbReference>
<evidence type="ECO:0000256" key="8">
    <source>
        <dbReference type="ARBA" id="ARBA00022989"/>
    </source>
</evidence>
<dbReference type="EMBL" id="CP032452">
    <property type="protein sequence ID" value="QEZ69719.1"/>
    <property type="molecule type" value="Genomic_DNA"/>
</dbReference>
<dbReference type="PANTHER" id="PTHR36844:SF1">
    <property type="entry name" value="PROTEASE PRSW"/>
    <property type="match status" value="1"/>
</dbReference>
<proteinExistence type="inferred from homology"/>
<feature type="transmembrane region" description="Helical" evidence="10">
    <location>
        <begin position="136"/>
        <end position="157"/>
    </location>
</feature>
<keyword evidence="7" id="KW-0378">Hydrolase</keyword>
<accession>A0A5P3XH87</accession>
<organism evidence="12 13">
    <name type="scientific">Paraclostridium bifermentans</name>
    <name type="common">Clostridium bifermentans</name>
    <dbReference type="NCBI Taxonomy" id="1490"/>
    <lineage>
        <taxon>Bacteria</taxon>
        <taxon>Bacillati</taxon>
        <taxon>Bacillota</taxon>
        <taxon>Clostridia</taxon>
        <taxon>Peptostreptococcales</taxon>
        <taxon>Peptostreptococcaceae</taxon>
        <taxon>Paraclostridium</taxon>
    </lineage>
</organism>
<keyword evidence="4" id="KW-1003">Cell membrane</keyword>
<keyword evidence="12" id="KW-0482">Metalloprotease</keyword>
<keyword evidence="8 10" id="KW-1133">Transmembrane helix</keyword>
<evidence type="ECO:0000256" key="4">
    <source>
        <dbReference type="ARBA" id="ARBA00022475"/>
    </source>
</evidence>
<keyword evidence="5 12" id="KW-0645">Protease</keyword>
<reference evidence="11 14" key="2">
    <citation type="submission" date="2020-04" db="EMBL/GenBank/DDBJ databases">
        <authorList>
            <person name="Hitch T.C.A."/>
            <person name="Wylensek D."/>
            <person name="Clavel T."/>
        </authorList>
    </citation>
    <scope>NUCLEOTIDE SEQUENCE [LARGE SCALE GENOMIC DNA]</scope>
    <source>
        <strain evidence="11 14">Med78_4-601-WT-2</strain>
    </source>
</reference>
<evidence type="ECO:0000256" key="2">
    <source>
        <dbReference type="ARBA" id="ARBA00009165"/>
    </source>
</evidence>
<evidence type="ECO:0000313" key="12">
    <source>
        <dbReference type="EMBL" id="QEZ69719.1"/>
    </source>
</evidence>
<feature type="transmembrane region" description="Helical" evidence="10">
    <location>
        <begin position="6"/>
        <end position="22"/>
    </location>
</feature>
<dbReference type="AlphaFoldDB" id="A0A5P3XH87"/>
<evidence type="ECO:0000256" key="3">
    <source>
        <dbReference type="ARBA" id="ARBA00018997"/>
    </source>
</evidence>
<dbReference type="InterPro" id="IPR023596">
    <property type="entry name" value="Peptidase_PrsW_arch/bac"/>
</dbReference>
<dbReference type="Proteomes" id="UP000326961">
    <property type="component" value="Chromosome"/>
</dbReference>
<feature type="transmembrane region" description="Helical" evidence="10">
    <location>
        <begin position="34"/>
        <end position="55"/>
    </location>
</feature>
<feature type="transmembrane region" description="Helical" evidence="10">
    <location>
        <begin position="169"/>
        <end position="188"/>
    </location>
</feature>
<dbReference type="Proteomes" id="UP000573963">
    <property type="component" value="Unassembled WGS sequence"/>
</dbReference>
<evidence type="ECO:0000256" key="10">
    <source>
        <dbReference type="SAM" id="Phobius"/>
    </source>
</evidence>
<protein>
    <recommendedName>
        <fullName evidence="3">Protease PrsW</fullName>
    </recommendedName>
</protein>
<name>A0A5P3XH87_PARBF</name>
<evidence type="ECO:0000313" key="11">
    <source>
        <dbReference type="EMBL" id="NME10220.1"/>
    </source>
</evidence>
<comment type="similarity">
    <text evidence="2">Belongs to the protease PrsW family.</text>
</comment>
<keyword evidence="9 10" id="KW-0472">Membrane</keyword>
<feature type="transmembrane region" description="Helical" evidence="10">
    <location>
        <begin position="194"/>
        <end position="211"/>
    </location>
</feature>
<evidence type="ECO:0000256" key="6">
    <source>
        <dbReference type="ARBA" id="ARBA00022692"/>
    </source>
</evidence>
<dbReference type="GO" id="GO:0005886">
    <property type="term" value="C:plasma membrane"/>
    <property type="evidence" value="ECO:0007669"/>
    <property type="project" value="UniProtKB-SubCell"/>
</dbReference>
<dbReference type="RefSeq" id="WP_021428388.1">
    <property type="nucleotide sequence ID" value="NZ_BROK01000032.1"/>
</dbReference>
<dbReference type="EMBL" id="JABAFD010000007">
    <property type="protein sequence ID" value="NME10220.1"/>
    <property type="molecule type" value="Genomic_DNA"/>
</dbReference>
<evidence type="ECO:0000256" key="7">
    <source>
        <dbReference type="ARBA" id="ARBA00022801"/>
    </source>
</evidence>
<dbReference type="GO" id="GO:0008237">
    <property type="term" value="F:metallopeptidase activity"/>
    <property type="evidence" value="ECO:0007669"/>
    <property type="project" value="UniProtKB-KW"/>
</dbReference>
<feature type="transmembrane region" description="Helical" evidence="10">
    <location>
        <begin position="67"/>
        <end position="92"/>
    </location>
</feature>